<dbReference type="GO" id="GO:0016887">
    <property type="term" value="F:ATP hydrolysis activity"/>
    <property type="evidence" value="ECO:0007669"/>
    <property type="project" value="InterPro"/>
</dbReference>
<dbReference type="GO" id="GO:0007062">
    <property type="term" value="P:sister chromatid cohesion"/>
    <property type="evidence" value="ECO:0007669"/>
    <property type="project" value="InterPro"/>
</dbReference>
<dbReference type="FunFam" id="3.40.50.300:FF:000901">
    <property type="entry name" value="Chromosome partition protein Smc"/>
    <property type="match status" value="1"/>
</dbReference>
<evidence type="ECO:0000256" key="5">
    <source>
        <dbReference type="ARBA" id="ARBA00023054"/>
    </source>
</evidence>
<dbReference type="Pfam" id="PF02463">
    <property type="entry name" value="SMC_N"/>
    <property type="match status" value="1"/>
</dbReference>
<dbReference type="AlphaFoldDB" id="A0A5B8LN88"/>
<evidence type="ECO:0000259" key="8">
    <source>
        <dbReference type="Pfam" id="PF02463"/>
    </source>
</evidence>
<comment type="similarity">
    <text evidence="7">Belongs to the SMC family.</text>
</comment>
<feature type="binding site" evidence="7">
    <location>
        <begin position="32"/>
        <end position="39"/>
    </location>
    <ligand>
        <name>ATP</name>
        <dbReference type="ChEBI" id="CHEBI:30616"/>
    </ligand>
</feature>
<dbReference type="InterPro" id="IPR024704">
    <property type="entry name" value="SMC"/>
</dbReference>
<comment type="subunit">
    <text evidence="7">Homodimer.</text>
</comment>
<evidence type="ECO:0000313" key="10">
    <source>
        <dbReference type="Proteomes" id="UP000315364"/>
    </source>
</evidence>
<keyword evidence="5 7" id="KW-0175">Coiled coil</keyword>
<feature type="coiled-coil region" evidence="7">
    <location>
        <begin position="177"/>
        <end position="218"/>
    </location>
</feature>
<evidence type="ECO:0000313" key="9">
    <source>
        <dbReference type="EMBL" id="QDZ09429.1"/>
    </source>
</evidence>
<dbReference type="PANTHER" id="PTHR43977">
    <property type="entry name" value="STRUCTURAL MAINTENANCE OF CHROMOSOMES PROTEIN 3"/>
    <property type="match status" value="1"/>
</dbReference>
<dbReference type="SUPFAM" id="SSF57997">
    <property type="entry name" value="Tropomyosin"/>
    <property type="match status" value="1"/>
</dbReference>
<dbReference type="PIRSF" id="PIRSF005719">
    <property type="entry name" value="SMC"/>
    <property type="match status" value="1"/>
</dbReference>
<dbReference type="NCBIfam" id="TIGR02168">
    <property type="entry name" value="SMC_prok_B"/>
    <property type="match status" value="1"/>
</dbReference>
<dbReference type="HAMAP" id="MF_01894">
    <property type="entry name" value="Smc_prok"/>
    <property type="match status" value="1"/>
</dbReference>
<evidence type="ECO:0000256" key="4">
    <source>
        <dbReference type="ARBA" id="ARBA00022840"/>
    </source>
</evidence>
<feature type="coiled-coil region" evidence="7">
    <location>
        <begin position="636"/>
        <end position="670"/>
    </location>
</feature>
<dbReference type="InterPro" id="IPR011890">
    <property type="entry name" value="SMC_prok"/>
</dbReference>
<keyword evidence="4 7" id="KW-0067">ATP-binding</keyword>
<protein>
    <recommendedName>
        <fullName evidence="7">Chromosome partition protein Smc</fullName>
    </recommendedName>
</protein>
<keyword evidence="10" id="KW-1185">Reference proteome</keyword>
<proteinExistence type="inferred from homology"/>
<dbReference type="KEGG" id="dea:FPZ08_00900"/>
<organism evidence="9 10">
    <name type="scientific">Devosia ginsengisoli</name>
    <dbReference type="NCBI Taxonomy" id="400770"/>
    <lineage>
        <taxon>Bacteria</taxon>
        <taxon>Pseudomonadati</taxon>
        <taxon>Pseudomonadota</taxon>
        <taxon>Alphaproteobacteria</taxon>
        <taxon>Hyphomicrobiales</taxon>
        <taxon>Devosiaceae</taxon>
        <taxon>Devosia</taxon>
    </lineage>
</organism>
<reference evidence="9 10" key="1">
    <citation type="submission" date="2019-07" db="EMBL/GenBank/DDBJ databases">
        <title>Full genome sequence of Devosia sp. Gsoil 520.</title>
        <authorList>
            <person name="Im W.-T."/>
        </authorList>
    </citation>
    <scope>NUCLEOTIDE SEQUENCE [LARGE SCALE GENOMIC DNA]</scope>
    <source>
        <strain evidence="9 10">Gsoil 520</strain>
    </source>
</reference>
<keyword evidence="2 7" id="KW-0963">Cytoplasm</keyword>
<gene>
    <name evidence="7 9" type="primary">smc</name>
    <name evidence="9" type="ORF">FPZ08_00900</name>
</gene>
<evidence type="ECO:0000256" key="7">
    <source>
        <dbReference type="HAMAP-Rule" id="MF_01894"/>
    </source>
</evidence>
<sequence length="1151" mass="125058">MKFSRLKLHGFKSFCDETTLVMEPGLTGIVGPNGCGKSNLVEAMRWVMGESSYKAMRASGMDDVIFSGSGNRPARNSAEVTLVLDNSDRTAPAALNTADVLEVTRRIEREAGSVYRVNGKEVRARDVQLLFADASTGAHSPAMVRQGQIGELIAAKPTARRALLEEAAGISGLHSRRHEAELRLRGAEANLERVDDIIAQVETQLETLKRQARLATRYRSLSGDIRRAEATLYHIRWVAARFAEKETEAQQAVLVRELADATHLELQAQKKLEAADAALQPLRDREAVTGAVLQRYTIHAEQLAEEARRADQRRAELEDRIRQLAADGVRERELVTEAEATLAAYAEEQARLAAEGEAAQADFDIARAEADAAREAVAGAETEARAASDALAQVRARRAQALRSAQDAMARINRLTQQVAEVDNEARTVAASLDADETLSLKRAALAAAQAAIAEAEQLATAAEETTAGAQGKLDAARPRLAEIDAALNRLEAEAATLGKMLNVGASLWPAIVDQLKVAPGYETALGAALGDDLEASSDAGAPMHWSVPVDHTDDAALPQAAEPLSRYVTGSPLLKRRLDQIGLIDAADGPGLMHALKPGQRLVTLDGALWRWDGFVAAADAPSAAAQRLAQRNRLADLDEEIAHTKGERNAWKRDVEALTAALETARQDERSRREAWRTAQHAIGTAQAEVDKAQRAIGDLTTRQSALEEARIRLASSLSEAEAIRADAEQALIEAGTEDDAARLAEAHQAALDTARERADQARLKLGSFETAARMRDSRLAQLERDVQSWQRRRDGALAQLSTLDQRSAEVSAQLASVSETPDGFAARRAQLEDQIEQAKIEHKAAGDSLNVAQSGWREADKALKTASDLLGNARIEVTRIEERIRGFIAQRQQIERQIEEVLDIPASKTLEASGIRAGDPLPSEPATEQKVDRLKAERERLGGVNLSAEKEAVEVQEKLDLMVKDKEDLIEAIAKLRTGIQSLNREGRARLNEAFVKVNAHFQELFTTLFGGGTAELSFVESDDPLEAGLEIIARPPGKKPQTMTLLSGGEQALTAMSLIFAVFLTNPAPICVLDEVDAPLDDANVERFCNLLDSMRQRTNTRFMVITHNPITMSRVDRLFGVTMAERGVSQLVSVDLTTAESFREAG</sequence>
<dbReference type="Gene3D" id="3.40.50.300">
    <property type="entry name" value="P-loop containing nucleotide triphosphate hydrolases"/>
    <property type="match status" value="2"/>
</dbReference>
<dbReference type="GO" id="GO:0030261">
    <property type="term" value="P:chromosome condensation"/>
    <property type="evidence" value="ECO:0007669"/>
    <property type="project" value="InterPro"/>
</dbReference>
<dbReference type="InterPro" id="IPR003395">
    <property type="entry name" value="RecF/RecN/SMC_N"/>
</dbReference>
<evidence type="ECO:0000256" key="6">
    <source>
        <dbReference type="ARBA" id="ARBA00023125"/>
    </source>
</evidence>
<dbReference type="Proteomes" id="UP000315364">
    <property type="component" value="Chromosome"/>
</dbReference>
<keyword evidence="3 7" id="KW-0547">Nucleotide-binding</keyword>
<evidence type="ECO:0000256" key="1">
    <source>
        <dbReference type="ARBA" id="ARBA00004496"/>
    </source>
</evidence>
<evidence type="ECO:0000256" key="2">
    <source>
        <dbReference type="ARBA" id="ARBA00022490"/>
    </source>
</evidence>
<dbReference type="GO" id="GO:0005737">
    <property type="term" value="C:cytoplasm"/>
    <property type="evidence" value="ECO:0007669"/>
    <property type="project" value="UniProtKB-SubCell"/>
</dbReference>
<dbReference type="GO" id="GO:0005524">
    <property type="term" value="F:ATP binding"/>
    <property type="evidence" value="ECO:0007669"/>
    <property type="project" value="UniProtKB-UniRule"/>
</dbReference>
<dbReference type="CDD" id="cd03278">
    <property type="entry name" value="ABC_SMC_barmotin"/>
    <property type="match status" value="1"/>
</dbReference>
<name>A0A5B8LN88_9HYPH</name>
<dbReference type="EMBL" id="CP042304">
    <property type="protein sequence ID" value="QDZ09429.1"/>
    <property type="molecule type" value="Genomic_DNA"/>
</dbReference>
<dbReference type="GO" id="GO:0006260">
    <property type="term" value="P:DNA replication"/>
    <property type="evidence" value="ECO:0007669"/>
    <property type="project" value="UniProtKB-UniRule"/>
</dbReference>
<feature type="coiled-coil region" evidence="7">
    <location>
        <begin position="709"/>
        <end position="802"/>
    </location>
</feature>
<comment type="subcellular location">
    <subcellularLocation>
        <location evidence="1 7">Cytoplasm</location>
    </subcellularLocation>
</comment>
<dbReference type="OrthoDB" id="9808768at2"/>
<comment type="function">
    <text evidence="7">Required for chromosome condensation and partitioning.</text>
</comment>
<dbReference type="GO" id="GO:0003677">
    <property type="term" value="F:DNA binding"/>
    <property type="evidence" value="ECO:0007669"/>
    <property type="project" value="UniProtKB-UniRule"/>
</dbReference>
<accession>A0A5B8LN88</accession>
<dbReference type="RefSeq" id="WP_146288240.1">
    <property type="nucleotide sequence ID" value="NZ_CP042304.1"/>
</dbReference>
<dbReference type="GO" id="GO:0007059">
    <property type="term" value="P:chromosome segregation"/>
    <property type="evidence" value="ECO:0007669"/>
    <property type="project" value="UniProtKB-UniRule"/>
</dbReference>
<comment type="domain">
    <text evidence="7">Contains large globular domains required for ATP hydrolysis at each terminus and a third globular domain forming a flexible hinge near the middle of the molecule. These domains are separated by coiled-coil structures.</text>
</comment>
<evidence type="ECO:0000256" key="3">
    <source>
        <dbReference type="ARBA" id="ARBA00022741"/>
    </source>
</evidence>
<feature type="coiled-coil region" evidence="7">
    <location>
        <begin position="293"/>
        <end position="501"/>
    </location>
</feature>
<keyword evidence="6 7" id="KW-0238">DNA-binding</keyword>
<feature type="domain" description="RecF/RecN/SMC N-terminal" evidence="8">
    <location>
        <begin position="4"/>
        <end position="1134"/>
    </location>
</feature>
<dbReference type="InterPro" id="IPR027417">
    <property type="entry name" value="P-loop_NTPase"/>
</dbReference>
<dbReference type="SUPFAM" id="SSF52540">
    <property type="entry name" value="P-loop containing nucleoside triphosphate hydrolases"/>
    <property type="match status" value="1"/>
</dbReference>